<dbReference type="EMBL" id="VDDA01000009">
    <property type="protein sequence ID" value="TNC11484.1"/>
    <property type="molecule type" value="Genomic_DNA"/>
</dbReference>
<reference evidence="2 3" key="1">
    <citation type="submission" date="2019-06" db="EMBL/GenBank/DDBJ databases">
        <title>Genome of Methylobacterium sp. 17Sr1-39.</title>
        <authorList>
            <person name="Seo T."/>
        </authorList>
    </citation>
    <scope>NUCLEOTIDE SEQUENCE [LARGE SCALE GENOMIC DNA]</scope>
    <source>
        <strain evidence="2 3">17Sr1-39</strain>
    </source>
</reference>
<dbReference type="Proteomes" id="UP000305267">
    <property type="component" value="Unassembled WGS sequence"/>
</dbReference>
<comment type="caution">
    <text evidence="2">The sequence shown here is derived from an EMBL/GenBank/DDBJ whole genome shotgun (WGS) entry which is preliminary data.</text>
</comment>
<proteinExistence type="predicted"/>
<keyword evidence="3" id="KW-1185">Reference proteome</keyword>
<dbReference type="AlphaFoldDB" id="A0A5C4LDW8"/>
<dbReference type="RefSeq" id="WP_139037567.1">
    <property type="nucleotide sequence ID" value="NZ_VDDA01000009.1"/>
</dbReference>
<dbReference type="OrthoDB" id="595470at2"/>
<accession>A0A5C4LDW8</accession>
<name>A0A5C4LDW8_9HYPH</name>
<gene>
    <name evidence="2" type="ORF">FF100_20150</name>
</gene>
<protein>
    <submittedName>
        <fullName evidence="2">Type II toxin-antitoxin system RelE/ParE family toxin</fullName>
    </submittedName>
</protein>
<evidence type="ECO:0000313" key="2">
    <source>
        <dbReference type="EMBL" id="TNC11484.1"/>
    </source>
</evidence>
<dbReference type="Gene3D" id="3.30.2310.20">
    <property type="entry name" value="RelE-like"/>
    <property type="match status" value="1"/>
</dbReference>
<organism evidence="2 3">
    <name type="scientific">Methylobacterium terricola</name>
    <dbReference type="NCBI Taxonomy" id="2583531"/>
    <lineage>
        <taxon>Bacteria</taxon>
        <taxon>Pseudomonadati</taxon>
        <taxon>Pseudomonadota</taxon>
        <taxon>Alphaproteobacteria</taxon>
        <taxon>Hyphomicrobiales</taxon>
        <taxon>Methylobacteriaceae</taxon>
        <taxon>Methylobacterium</taxon>
    </lineage>
</organism>
<evidence type="ECO:0000313" key="3">
    <source>
        <dbReference type="Proteomes" id="UP000305267"/>
    </source>
</evidence>
<keyword evidence="1" id="KW-1277">Toxin-antitoxin system</keyword>
<dbReference type="Pfam" id="PF05016">
    <property type="entry name" value="ParE_toxin"/>
    <property type="match status" value="1"/>
</dbReference>
<evidence type="ECO:0000256" key="1">
    <source>
        <dbReference type="ARBA" id="ARBA00022649"/>
    </source>
</evidence>
<dbReference type="InterPro" id="IPR007712">
    <property type="entry name" value="RelE/ParE_toxin"/>
</dbReference>
<dbReference type="InterPro" id="IPR035093">
    <property type="entry name" value="RelE/ParE_toxin_dom_sf"/>
</dbReference>
<sequence>MRLTLRAEADLEHIADDLHARNPGAALRVERRLQAALRPVSAYPGIGERKQHDGRRFAVPRCPSLIFSGIDLALNEVSVLTIRHAARREEH</sequence>